<dbReference type="InterPro" id="IPR001633">
    <property type="entry name" value="EAL_dom"/>
</dbReference>
<proteinExistence type="predicted"/>
<dbReference type="Pfam" id="PF00990">
    <property type="entry name" value="GGDEF"/>
    <property type="match status" value="1"/>
</dbReference>
<dbReference type="Pfam" id="PF13426">
    <property type="entry name" value="PAS_9"/>
    <property type="match status" value="1"/>
</dbReference>
<evidence type="ECO:0000259" key="3">
    <source>
        <dbReference type="PROSITE" id="PS50113"/>
    </source>
</evidence>
<dbReference type="SUPFAM" id="SSF55785">
    <property type="entry name" value="PYP-like sensor domain (PAS domain)"/>
    <property type="match status" value="3"/>
</dbReference>
<dbReference type="InterPro" id="IPR000014">
    <property type="entry name" value="PAS"/>
</dbReference>
<evidence type="ECO:0000313" key="6">
    <source>
        <dbReference type="EMBL" id="RGE45748.1"/>
    </source>
</evidence>
<dbReference type="SMART" id="SM00267">
    <property type="entry name" value="GGDEF"/>
    <property type="match status" value="1"/>
</dbReference>
<dbReference type="PROSITE" id="PS50883">
    <property type="entry name" value="EAL"/>
    <property type="match status" value="1"/>
</dbReference>
<feature type="domain" description="PAS" evidence="2">
    <location>
        <begin position="211"/>
        <end position="282"/>
    </location>
</feature>
<dbReference type="SMART" id="SM00091">
    <property type="entry name" value="PAS"/>
    <property type="match status" value="3"/>
</dbReference>
<dbReference type="PROSITE" id="PS50887">
    <property type="entry name" value="GGDEF"/>
    <property type="match status" value="1"/>
</dbReference>
<comment type="caution">
    <text evidence="6">The sequence shown here is derived from an EMBL/GenBank/DDBJ whole genome shotgun (WGS) entry which is preliminary data.</text>
</comment>
<feature type="domain" description="EAL" evidence="4">
    <location>
        <begin position="634"/>
        <end position="888"/>
    </location>
</feature>
<feature type="transmembrane region" description="Helical" evidence="1">
    <location>
        <begin position="46"/>
        <end position="68"/>
    </location>
</feature>
<dbReference type="InterPro" id="IPR000160">
    <property type="entry name" value="GGDEF_dom"/>
</dbReference>
<evidence type="ECO:0000313" key="7">
    <source>
        <dbReference type="Proteomes" id="UP000261948"/>
    </source>
</evidence>
<dbReference type="SMART" id="SM00086">
    <property type="entry name" value="PAC"/>
    <property type="match status" value="2"/>
</dbReference>
<dbReference type="InterPro" id="IPR029787">
    <property type="entry name" value="Nucleotide_cyclase"/>
</dbReference>
<gene>
    <name evidence="6" type="ORF">DZC30_07325</name>
</gene>
<keyword evidence="1" id="KW-1133">Transmembrane helix</keyword>
<dbReference type="InterPro" id="IPR000700">
    <property type="entry name" value="PAS-assoc_C"/>
</dbReference>
<dbReference type="AlphaFoldDB" id="A0A373FNL1"/>
<keyword evidence="1" id="KW-0472">Membrane</keyword>
<dbReference type="CDD" id="cd00130">
    <property type="entry name" value="PAS"/>
    <property type="match status" value="3"/>
</dbReference>
<name>A0A373FNL1_COMTE</name>
<feature type="domain" description="PAC" evidence="3">
    <location>
        <begin position="407"/>
        <end position="459"/>
    </location>
</feature>
<dbReference type="SUPFAM" id="SSF55073">
    <property type="entry name" value="Nucleotide cyclase"/>
    <property type="match status" value="1"/>
</dbReference>
<dbReference type="InterPro" id="IPR035919">
    <property type="entry name" value="EAL_sf"/>
</dbReference>
<dbReference type="Pfam" id="PF00563">
    <property type="entry name" value="EAL"/>
    <property type="match status" value="1"/>
</dbReference>
<dbReference type="OrthoDB" id="9813903at2"/>
<evidence type="ECO:0000259" key="2">
    <source>
        <dbReference type="PROSITE" id="PS50112"/>
    </source>
</evidence>
<dbReference type="Pfam" id="PF08448">
    <property type="entry name" value="PAS_4"/>
    <property type="match status" value="1"/>
</dbReference>
<dbReference type="Pfam" id="PF08447">
    <property type="entry name" value="PAS_3"/>
    <property type="match status" value="1"/>
</dbReference>
<dbReference type="InterPro" id="IPR052155">
    <property type="entry name" value="Biofilm_reg_signaling"/>
</dbReference>
<dbReference type="SUPFAM" id="SSF141868">
    <property type="entry name" value="EAL domain-like"/>
    <property type="match status" value="1"/>
</dbReference>
<reference evidence="6 7" key="1">
    <citation type="submission" date="2018-08" db="EMBL/GenBank/DDBJ databases">
        <title>Comamonas testosteroni strain SWCO2.</title>
        <authorList>
            <person name="Jiang N."/>
            <person name="Zhang X.Z."/>
        </authorList>
    </citation>
    <scope>NUCLEOTIDE SEQUENCE [LARGE SCALE GENOMIC DNA]</scope>
    <source>
        <strain evidence="6 7">SWCO2</strain>
    </source>
</reference>
<dbReference type="CDD" id="cd01948">
    <property type="entry name" value="EAL"/>
    <property type="match status" value="1"/>
</dbReference>
<dbReference type="InterPro" id="IPR013655">
    <property type="entry name" value="PAS_fold_3"/>
</dbReference>
<feature type="domain" description="PAC" evidence="3">
    <location>
        <begin position="285"/>
        <end position="337"/>
    </location>
</feature>
<dbReference type="InterPro" id="IPR043128">
    <property type="entry name" value="Rev_trsase/Diguanyl_cyclase"/>
</dbReference>
<accession>A0A373FNL1</accession>
<dbReference type="InterPro" id="IPR001610">
    <property type="entry name" value="PAC"/>
</dbReference>
<keyword evidence="7" id="KW-1185">Reference proteome</keyword>
<dbReference type="NCBIfam" id="TIGR00229">
    <property type="entry name" value="sensory_box"/>
    <property type="match status" value="2"/>
</dbReference>
<dbReference type="EMBL" id="QURR01000007">
    <property type="protein sequence ID" value="RGE45748.1"/>
    <property type="molecule type" value="Genomic_DNA"/>
</dbReference>
<dbReference type="PROSITE" id="PS50112">
    <property type="entry name" value="PAS"/>
    <property type="match status" value="2"/>
</dbReference>
<dbReference type="InterPro" id="IPR013656">
    <property type="entry name" value="PAS_4"/>
</dbReference>
<organism evidence="6 7">
    <name type="scientific">Comamonas testosteroni</name>
    <name type="common">Pseudomonas testosteroni</name>
    <dbReference type="NCBI Taxonomy" id="285"/>
    <lineage>
        <taxon>Bacteria</taxon>
        <taxon>Pseudomonadati</taxon>
        <taxon>Pseudomonadota</taxon>
        <taxon>Betaproteobacteria</taxon>
        <taxon>Burkholderiales</taxon>
        <taxon>Comamonadaceae</taxon>
        <taxon>Comamonas</taxon>
    </lineage>
</organism>
<sequence>MKSEGGHSRVTPWVLVTLYVCAGMIWLAAQAWVLDYFDVSAHQQGVRWQIGLFLAWLLVTALVAGWLLKRKQRADQVRRETAQELELVVRHAPAGMARVHVGGGEIAWANAKLAGWLGRSVESMRGQDFRVLVPADDPAEVSLQLERLLDGSSDYFQVLRECVNATTGKVTPVLCTTSRVASSGVRGPVALVCVLQDLSEMVNARNAMSRSETMLRMALEGSGNGVWEWEAKEGKLNFSAGMSTLLRYKGQDLAHDFDFYQRLHPDDAPAARQLVLDALEQGRMLVLTARLLCFDGMYRWFRARGQAHRDVDGRLLRISGLLADQTASREADERRRLAATVVDNTIEGVVVTDAHSRILSVNSAFTRLLGFTEAEMLGQTPRMFKSGRHGKEFYDAMWASMHATGHWQGEIWNRRKNGEIFPERMSLSAVKDAAGIVTHYVCMFTDISSEKEREKQLEFLVHRDVLTGLPNRAQFTRLLDEAVERSSTTGRSLAVMLLNIDRFKDVNDSYGHSIGDEVLKHIAAQVQGALRSDDLIGRLAGDELCVVAQNLDGDDDAVDVAERLMAAAAKPWTTPDGLSVVVSVSVGICLYPDHALTSKDLLQGAHAAVYGAKDRGSNAWCFFHEDMTQAARERLAMEARLRRALDLGHMRLFYQPQVDLSTGQLVGAEALVRWMDPDEGMISPARFIPVAENSGVIGPLGLWVLGEACRQGQEWRAAGLPDLTIAVNVSLHQFLLTDIAGATAEVLAESGFPAQQLELEITESALAEQPEEALAVLNRLRGLGLRLAIDDFGTGYSSLAHLKRFPLDLLKIDQSFIRDIPNNCDDMTISSSVIALGHAMGLKVLAEGVETREQLEFLQQKGCDYFQGYFCSRPVPAADFRQLLEKARAGQPLVELLACQPDPVI</sequence>
<evidence type="ECO:0000259" key="5">
    <source>
        <dbReference type="PROSITE" id="PS50887"/>
    </source>
</evidence>
<protein>
    <submittedName>
        <fullName evidence="6">EAL domain-containing protein</fullName>
    </submittedName>
</protein>
<dbReference type="CDD" id="cd01949">
    <property type="entry name" value="GGDEF"/>
    <property type="match status" value="1"/>
</dbReference>
<dbReference type="Gene3D" id="3.30.70.270">
    <property type="match status" value="1"/>
</dbReference>
<dbReference type="PROSITE" id="PS50113">
    <property type="entry name" value="PAC"/>
    <property type="match status" value="2"/>
</dbReference>
<evidence type="ECO:0000256" key="1">
    <source>
        <dbReference type="SAM" id="Phobius"/>
    </source>
</evidence>
<feature type="transmembrane region" description="Helical" evidence="1">
    <location>
        <begin position="12"/>
        <end position="34"/>
    </location>
</feature>
<dbReference type="Proteomes" id="UP000261948">
    <property type="component" value="Unassembled WGS sequence"/>
</dbReference>
<dbReference type="FunFam" id="3.20.20.450:FF:000001">
    <property type="entry name" value="Cyclic di-GMP phosphodiesterase yahA"/>
    <property type="match status" value="1"/>
</dbReference>
<feature type="domain" description="PAS" evidence="2">
    <location>
        <begin position="334"/>
        <end position="380"/>
    </location>
</feature>
<dbReference type="SMART" id="SM00052">
    <property type="entry name" value="EAL"/>
    <property type="match status" value="1"/>
</dbReference>
<dbReference type="PANTHER" id="PTHR44757:SF2">
    <property type="entry name" value="BIOFILM ARCHITECTURE MAINTENANCE PROTEIN MBAA"/>
    <property type="match status" value="1"/>
</dbReference>
<keyword evidence="1" id="KW-0812">Transmembrane</keyword>
<evidence type="ECO:0000259" key="4">
    <source>
        <dbReference type="PROSITE" id="PS50883"/>
    </source>
</evidence>
<dbReference type="InterPro" id="IPR035965">
    <property type="entry name" value="PAS-like_dom_sf"/>
</dbReference>
<dbReference type="NCBIfam" id="TIGR00254">
    <property type="entry name" value="GGDEF"/>
    <property type="match status" value="1"/>
</dbReference>
<dbReference type="Gene3D" id="3.30.450.20">
    <property type="entry name" value="PAS domain"/>
    <property type="match status" value="3"/>
</dbReference>
<dbReference type="Gene3D" id="3.20.20.450">
    <property type="entry name" value="EAL domain"/>
    <property type="match status" value="1"/>
</dbReference>
<dbReference type="PANTHER" id="PTHR44757">
    <property type="entry name" value="DIGUANYLATE CYCLASE DGCP"/>
    <property type="match status" value="1"/>
</dbReference>
<feature type="domain" description="GGDEF" evidence="5">
    <location>
        <begin position="491"/>
        <end position="625"/>
    </location>
</feature>